<evidence type="ECO:0000313" key="2">
    <source>
        <dbReference type="Proteomes" id="UP000479190"/>
    </source>
</evidence>
<gene>
    <name evidence="1" type="ORF">TBRA_LOCUS9156</name>
</gene>
<protein>
    <submittedName>
        <fullName evidence="1">Uncharacterized protein</fullName>
    </submittedName>
</protein>
<keyword evidence="2" id="KW-1185">Reference proteome</keyword>
<organism evidence="1 2">
    <name type="scientific">Trichogramma brassicae</name>
    <dbReference type="NCBI Taxonomy" id="86971"/>
    <lineage>
        <taxon>Eukaryota</taxon>
        <taxon>Metazoa</taxon>
        <taxon>Ecdysozoa</taxon>
        <taxon>Arthropoda</taxon>
        <taxon>Hexapoda</taxon>
        <taxon>Insecta</taxon>
        <taxon>Pterygota</taxon>
        <taxon>Neoptera</taxon>
        <taxon>Endopterygota</taxon>
        <taxon>Hymenoptera</taxon>
        <taxon>Apocrita</taxon>
        <taxon>Proctotrupomorpha</taxon>
        <taxon>Chalcidoidea</taxon>
        <taxon>Trichogrammatidae</taxon>
        <taxon>Trichogramma</taxon>
    </lineage>
</organism>
<reference evidence="1 2" key="1">
    <citation type="submission" date="2020-02" db="EMBL/GenBank/DDBJ databases">
        <authorList>
            <person name="Ferguson B K."/>
        </authorList>
    </citation>
    <scope>NUCLEOTIDE SEQUENCE [LARGE SCALE GENOMIC DNA]</scope>
</reference>
<proteinExistence type="predicted"/>
<name>A0A6H5IJK6_9HYME</name>
<accession>A0A6H5IJK6</accession>
<dbReference type="AlphaFoldDB" id="A0A6H5IJK6"/>
<sequence length="148" mass="17074">MQRLRSAPRAPSVKYDRKRAAALRYSYTQHRLFSLPAKTIFHSHLNSMIDFLIQLIQQPAVDQQPSLRSGRKCRRALPCKRKFMDTIFLNKIFLNYVKQTYFRAGIKKNRIRDSGQKSNARLCELAPSASPRVHNLAGTEVRLSSLVT</sequence>
<evidence type="ECO:0000313" key="1">
    <source>
        <dbReference type="EMBL" id="CAB0037323.1"/>
    </source>
</evidence>
<dbReference type="EMBL" id="CADCXV010000849">
    <property type="protein sequence ID" value="CAB0037323.1"/>
    <property type="molecule type" value="Genomic_DNA"/>
</dbReference>
<dbReference type="Proteomes" id="UP000479190">
    <property type="component" value="Unassembled WGS sequence"/>
</dbReference>